<dbReference type="Proteomes" id="UP000507470">
    <property type="component" value="Unassembled WGS sequence"/>
</dbReference>
<feature type="compositionally biased region" description="Basic and acidic residues" evidence="1">
    <location>
        <begin position="23"/>
        <end position="36"/>
    </location>
</feature>
<keyword evidence="3" id="KW-1185">Reference proteome</keyword>
<accession>A0A6J8AG11</accession>
<name>A0A6J8AG11_MYTCO</name>
<feature type="region of interest" description="Disordered" evidence="1">
    <location>
        <begin position="1"/>
        <end position="89"/>
    </location>
</feature>
<gene>
    <name evidence="2" type="ORF">MCOR_6772</name>
</gene>
<evidence type="ECO:0000313" key="2">
    <source>
        <dbReference type="EMBL" id="CAC5366501.1"/>
    </source>
</evidence>
<dbReference type="AlphaFoldDB" id="A0A6J8AG11"/>
<proteinExistence type="predicted"/>
<protein>
    <submittedName>
        <fullName evidence="2">Uncharacterized protein</fullName>
    </submittedName>
</protein>
<organism evidence="2 3">
    <name type="scientific">Mytilus coruscus</name>
    <name type="common">Sea mussel</name>
    <dbReference type="NCBI Taxonomy" id="42192"/>
    <lineage>
        <taxon>Eukaryota</taxon>
        <taxon>Metazoa</taxon>
        <taxon>Spiralia</taxon>
        <taxon>Lophotrochozoa</taxon>
        <taxon>Mollusca</taxon>
        <taxon>Bivalvia</taxon>
        <taxon>Autobranchia</taxon>
        <taxon>Pteriomorphia</taxon>
        <taxon>Mytilida</taxon>
        <taxon>Mytiloidea</taxon>
        <taxon>Mytilidae</taxon>
        <taxon>Mytilinae</taxon>
        <taxon>Mytilus</taxon>
    </lineage>
</organism>
<evidence type="ECO:0000256" key="1">
    <source>
        <dbReference type="SAM" id="MobiDB-lite"/>
    </source>
</evidence>
<sequence>MKHITDDEMLNKTAKTNSTGRLKRPDESEKHQHATDCKTNTVPKGLSKDGTAKVQIKRRKNVAENMLSLPDDEDENLKKDQSPVSLQKEVDITSSSEVEPMYQFIDDSTNLDVLSKVIKKKTNIVLRPTKHIFESREDVLIVESDISKNREEEMKHNAK</sequence>
<dbReference type="EMBL" id="CACVKT020001278">
    <property type="protein sequence ID" value="CAC5366501.1"/>
    <property type="molecule type" value="Genomic_DNA"/>
</dbReference>
<dbReference type="OrthoDB" id="10583281at2759"/>
<reference evidence="2 3" key="1">
    <citation type="submission" date="2020-06" db="EMBL/GenBank/DDBJ databases">
        <authorList>
            <person name="Li R."/>
            <person name="Bekaert M."/>
        </authorList>
    </citation>
    <scope>NUCLEOTIDE SEQUENCE [LARGE SCALE GENOMIC DNA]</scope>
    <source>
        <strain evidence="3">wild</strain>
    </source>
</reference>
<feature type="compositionally biased region" description="Basic and acidic residues" evidence="1">
    <location>
        <begin position="1"/>
        <end position="10"/>
    </location>
</feature>
<evidence type="ECO:0000313" key="3">
    <source>
        <dbReference type="Proteomes" id="UP000507470"/>
    </source>
</evidence>